<name>A0A813DX06_POLGL</name>
<gene>
    <name evidence="1" type="ORF">PGLA1383_LOCUS10594</name>
</gene>
<evidence type="ECO:0000313" key="1">
    <source>
        <dbReference type="EMBL" id="CAE8591934.1"/>
    </source>
</evidence>
<organism evidence="1 2">
    <name type="scientific">Polarella glacialis</name>
    <name type="common">Dinoflagellate</name>
    <dbReference type="NCBI Taxonomy" id="89957"/>
    <lineage>
        <taxon>Eukaryota</taxon>
        <taxon>Sar</taxon>
        <taxon>Alveolata</taxon>
        <taxon>Dinophyceae</taxon>
        <taxon>Suessiales</taxon>
        <taxon>Suessiaceae</taxon>
        <taxon>Polarella</taxon>
    </lineage>
</organism>
<reference evidence="1" key="1">
    <citation type="submission" date="2021-02" db="EMBL/GenBank/DDBJ databases">
        <authorList>
            <person name="Dougan E. K."/>
            <person name="Rhodes N."/>
            <person name="Thang M."/>
            <person name="Chan C."/>
        </authorList>
    </citation>
    <scope>NUCLEOTIDE SEQUENCE</scope>
</reference>
<dbReference type="AlphaFoldDB" id="A0A813DX06"/>
<evidence type="ECO:0000313" key="2">
    <source>
        <dbReference type="Proteomes" id="UP000654075"/>
    </source>
</evidence>
<dbReference type="EMBL" id="CAJNNV010005328">
    <property type="protein sequence ID" value="CAE8591934.1"/>
    <property type="molecule type" value="Genomic_DNA"/>
</dbReference>
<keyword evidence="2" id="KW-1185">Reference proteome</keyword>
<proteinExistence type="predicted"/>
<evidence type="ECO:0008006" key="3">
    <source>
        <dbReference type="Google" id="ProtNLM"/>
    </source>
</evidence>
<sequence length="208" mass="22519">MPLDYERFNRMVVDDSASEDEGVDPDVKLPGTDVGLLKAFIAVHEQRLDVDRQLRKAMRGTADVFECLPSLDQQRLERLASIAESYEDVCERILALEGVRKETSLQSSGHRIEMLQALLGAAKALFLTGDVSGAEDCCSRALAVGVLSSKSLAAAVQAGGRTVSASTLEVWLLRSKMQLRRGDSVAARAGALEARALARAMSDEVQLE</sequence>
<accession>A0A813DX06</accession>
<feature type="non-terminal residue" evidence="1">
    <location>
        <position position="1"/>
    </location>
</feature>
<protein>
    <recommendedName>
        <fullName evidence="3">KIF-binding protein</fullName>
    </recommendedName>
</protein>
<dbReference type="Proteomes" id="UP000654075">
    <property type="component" value="Unassembled WGS sequence"/>
</dbReference>
<comment type="caution">
    <text evidence="1">The sequence shown here is derived from an EMBL/GenBank/DDBJ whole genome shotgun (WGS) entry which is preliminary data.</text>
</comment>